<keyword evidence="1" id="KW-0677">Repeat</keyword>
<dbReference type="PANTHER" id="PTHR10039">
    <property type="entry name" value="AMELOGENIN"/>
    <property type="match status" value="1"/>
</dbReference>
<dbReference type="AlphaFoldDB" id="A0AAW0D576"/>
<dbReference type="SUPFAM" id="SSF52540">
    <property type="entry name" value="P-loop containing nucleoside triphosphate hydrolases"/>
    <property type="match status" value="1"/>
</dbReference>
<evidence type="ECO:0000313" key="4">
    <source>
        <dbReference type="Proteomes" id="UP001383192"/>
    </source>
</evidence>
<evidence type="ECO:0000259" key="2">
    <source>
        <dbReference type="Pfam" id="PF24883"/>
    </source>
</evidence>
<proteinExistence type="predicted"/>
<dbReference type="Pfam" id="PF24883">
    <property type="entry name" value="NPHP3_N"/>
    <property type="match status" value="1"/>
</dbReference>
<dbReference type="EMBL" id="JAYKXP010000019">
    <property type="protein sequence ID" value="KAK7047550.1"/>
    <property type="molecule type" value="Genomic_DNA"/>
</dbReference>
<gene>
    <name evidence="3" type="ORF">VNI00_006317</name>
</gene>
<dbReference type="InterPro" id="IPR056884">
    <property type="entry name" value="NPHP3-like_N"/>
</dbReference>
<protein>
    <recommendedName>
        <fullName evidence="2">Nephrocystin 3-like N-terminal domain-containing protein</fullName>
    </recommendedName>
</protein>
<evidence type="ECO:0000313" key="3">
    <source>
        <dbReference type="EMBL" id="KAK7047550.1"/>
    </source>
</evidence>
<keyword evidence="4" id="KW-1185">Reference proteome</keyword>
<dbReference type="InterPro" id="IPR027417">
    <property type="entry name" value="P-loop_NTPase"/>
</dbReference>
<feature type="domain" description="Nephrocystin 3-like N-terminal" evidence="2">
    <location>
        <begin position="73"/>
        <end position="238"/>
    </location>
</feature>
<accession>A0AAW0D576</accession>
<dbReference type="Gene3D" id="3.40.50.300">
    <property type="entry name" value="P-loop containing nucleotide triphosphate hydrolases"/>
    <property type="match status" value="1"/>
</dbReference>
<dbReference type="Proteomes" id="UP001383192">
    <property type="component" value="Unassembled WGS sequence"/>
</dbReference>
<name>A0AAW0D576_9AGAR</name>
<comment type="caution">
    <text evidence="3">The sequence shown here is derived from an EMBL/GenBank/DDBJ whole genome shotgun (WGS) entry which is preliminary data.</text>
</comment>
<dbReference type="PANTHER" id="PTHR10039:SF17">
    <property type="entry name" value="FUNGAL STAND N-TERMINAL GOODBYE DOMAIN-CONTAINING PROTEIN-RELATED"/>
    <property type="match status" value="1"/>
</dbReference>
<reference evidence="3 4" key="1">
    <citation type="submission" date="2024-01" db="EMBL/GenBank/DDBJ databases">
        <title>A draft genome for a cacao thread blight-causing isolate of Paramarasmius palmivorus.</title>
        <authorList>
            <person name="Baruah I.K."/>
            <person name="Bukari Y."/>
            <person name="Amoako-Attah I."/>
            <person name="Meinhardt L.W."/>
            <person name="Bailey B.A."/>
            <person name="Cohen S.P."/>
        </authorList>
    </citation>
    <scope>NUCLEOTIDE SEQUENCE [LARGE SCALE GENOMIC DNA]</scope>
    <source>
        <strain evidence="3 4">GH-12</strain>
    </source>
</reference>
<sequence>MSFNSPKDFTIHGGAYNTVNGPQTIQNITQSSSNEDILRLLATYAAINATSDAEARYPPPNCHPNTRVSTLQRLSQWIQDKSSTTKVFWVYGAAGVGKSAIAQKTVEDHRDRVVGTFFFSRNDSTRDKLRPFVATLAYQCCTLEPLKSVVGPLIIGAICSNPTVFQSTSEAQIQKLLLEPFSQIQPSEWEQLPDLIIVDGLDECIDPPSQERLLTIIDLVMFFAILKPFPFRFLLFSRSEPQIRHGIGNAHFASVLERIEVSATTVRFTRTLTDSDLDIQKYLLEKFNALRKKYHTVLRHEGEAWPNEAEVMSLVKRASGQFIFAATVIKYIDTPDERPQDRLKRILRMDLDGIQDSRYLALDMLYRQILSSCLNWDKVSPILRLLVTRVPDMNGIMPSLPWPSLKILTELFQLQLGEVEMLLSKLYSVIHVPEDIYTKVHILHASFAEFLLDRVRAGNYLIQPYSIEEYYQLFAIRSLRMFSLCMSRYPPYCPSGQPPGAGFLRRQGLLDKKYSDIMWSGTSQSLLDLMCLCRRIKTPSVSLLAELDNFEPCHTIAMIWEIPCSVLLGRFLMARFREWLRWAKSLEGPAPQEFIERVEAFFDGFYIGYARNCPRRLAINDIFTLESHLHPINTRHCGDIVNDFIFSCFNPEWLGPGGRGYTDTRLLLPTTSDPSMILPNDWIVVHVTKANADILVKVRDIYKHLEEDAQKVFHDDIIHDTSKSVHLNLVKEEDLAAFKKLLYERRDLLENLPRPQPPPSSSPLDLSNNNFPAHNVTLLRELRMVWHRLRHLVISEAGQSDIDR</sequence>
<evidence type="ECO:0000256" key="1">
    <source>
        <dbReference type="ARBA" id="ARBA00022737"/>
    </source>
</evidence>
<organism evidence="3 4">
    <name type="scientific">Paramarasmius palmivorus</name>
    <dbReference type="NCBI Taxonomy" id="297713"/>
    <lineage>
        <taxon>Eukaryota</taxon>
        <taxon>Fungi</taxon>
        <taxon>Dikarya</taxon>
        <taxon>Basidiomycota</taxon>
        <taxon>Agaricomycotina</taxon>
        <taxon>Agaricomycetes</taxon>
        <taxon>Agaricomycetidae</taxon>
        <taxon>Agaricales</taxon>
        <taxon>Marasmiineae</taxon>
        <taxon>Marasmiaceae</taxon>
        <taxon>Paramarasmius</taxon>
    </lineage>
</organism>